<proteinExistence type="predicted"/>
<accession>A0A7W4IQ56</accession>
<reference evidence="2 3" key="1">
    <citation type="submission" date="2020-04" db="EMBL/GenBank/DDBJ databases">
        <title>Description of novel Gluconacetobacter.</title>
        <authorList>
            <person name="Sombolestani A."/>
        </authorList>
    </citation>
    <scope>NUCLEOTIDE SEQUENCE [LARGE SCALE GENOMIC DNA]</scope>
    <source>
        <strain evidence="2 3">LMG 27801</strain>
    </source>
</reference>
<evidence type="ECO:0008006" key="4">
    <source>
        <dbReference type="Google" id="ProtNLM"/>
    </source>
</evidence>
<sequence length="142" mass="15626">MASTSPPPPGNDSAVPPPDARRAVEALWQALSRDAAQAPPPTERDIRRLARAFGLHGDHCVVGLIAEDKGQLIRESAHVLTCLMRIWAARDLSAGAVWTELDRRTQVGELLVMLNNTQRRRAGRPAGRSLDRPWKIQSTKLP</sequence>
<dbReference type="Proteomes" id="UP000559860">
    <property type="component" value="Unassembled WGS sequence"/>
</dbReference>
<keyword evidence="3" id="KW-1185">Reference proteome</keyword>
<feature type="region of interest" description="Disordered" evidence="1">
    <location>
        <begin position="1"/>
        <end position="21"/>
    </location>
</feature>
<evidence type="ECO:0000313" key="3">
    <source>
        <dbReference type="Proteomes" id="UP000559860"/>
    </source>
</evidence>
<gene>
    <name evidence="2" type="ORF">HLH36_01470</name>
</gene>
<feature type="region of interest" description="Disordered" evidence="1">
    <location>
        <begin position="122"/>
        <end position="142"/>
    </location>
</feature>
<dbReference type="AlphaFoldDB" id="A0A7W4IQ56"/>
<protein>
    <recommendedName>
        <fullName evidence="4">Phosphoribosyl-ATP pyrophosphatase</fullName>
    </recommendedName>
</protein>
<comment type="caution">
    <text evidence="2">The sequence shown here is derived from an EMBL/GenBank/DDBJ whole genome shotgun (WGS) entry which is preliminary data.</text>
</comment>
<feature type="compositionally biased region" description="Pro residues" evidence="1">
    <location>
        <begin position="1"/>
        <end position="18"/>
    </location>
</feature>
<dbReference type="EMBL" id="JABEQD010000001">
    <property type="protein sequence ID" value="MBB2167035.1"/>
    <property type="molecule type" value="Genomic_DNA"/>
</dbReference>
<dbReference type="RefSeq" id="WP_182984715.1">
    <property type="nucleotide sequence ID" value="NZ_JABEQD010000001.1"/>
</dbReference>
<evidence type="ECO:0000313" key="2">
    <source>
        <dbReference type="EMBL" id="MBB2167035.1"/>
    </source>
</evidence>
<evidence type="ECO:0000256" key="1">
    <source>
        <dbReference type="SAM" id="MobiDB-lite"/>
    </source>
</evidence>
<organism evidence="2 3">
    <name type="scientific">Gluconacetobacter aggeris</name>
    <dbReference type="NCBI Taxonomy" id="1286186"/>
    <lineage>
        <taxon>Bacteria</taxon>
        <taxon>Pseudomonadati</taxon>
        <taxon>Pseudomonadota</taxon>
        <taxon>Alphaproteobacteria</taxon>
        <taxon>Acetobacterales</taxon>
        <taxon>Acetobacteraceae</taxon>
        <taxon>Gluconacetobacter</taxon>
    </lineage>
</organism>
<name>A0A7W4IQ56_9PROT</name>